<dbReference type="AlphaFoldDB" id="A0A7X1W7E9"/>
<protein>
    <submittedName>
        <fullName evidence="2">Terminase small subunit, Nu1</fullName>
    </submittedName>
</protein>
<dbReference type="RefSeq" id="WP_153429463.1">
    <property type="nucleotide sequence ID" value="NZ_WIWJ01000009.1"/>
</dbReference>
<evidence type="ECO:0000256" key="1">
    <source>
        <dbReference type="SAM" id="MobiDB-lite"/>
    </source>
</evidence>
<comment type="caution">
    <text evidence="2">The sequence shown here is derived from an EMBL/GenBank/DDBJ whole genome shotgun (WGS) entry which is preliminary data.</text>
</comment>
<accession>A0A7X1W7E9</accession>
<dbReference type="Proteomes" id="UP000441404">
    <property type="component" value="Unassembled WGS sequence"/>
</dbReference>
<feature type="region of interest" description="Disordered" evidence="1">
    <location>
        <begin position="151"/>
        <end position="175"/>
    </location>
</feature>
<proteinExistence type="predicted"/>
<dbReference type="EMBL" id="WIWJ01000009">
    <property type="protein sequence ID" value="MQT46491.1"/>
    <property type="molecule type" value="Genomic_DNA"/>
</dbReference>
<organism evidence="2 3">
    <name type="scientific">Pseudomonas helleri</name>
    <dbReference type="NCBI Taxonomy" id="1608996"/>
    <lineage>
        <taxon>Bacteria</taxon>
        <taxon>Pseudomonadati</taxon>
        <taxon>Pseudomonadota</taxon>
        <taxon>Gammaproteobacteria</taxon>
        <taxon>Pseudomonadales</taxon>
        <taxon>Pseudomonadaceae</taxon>
        <taxon>Pseudomonas</taxon>
    </lineage>
</organism>
<name>A0A7X1W7E9_9PSED</name>
<evidence type="ECO:0000313" key="2">
    <source>
        <dbReference type="EMBL" id="MQT46491.1"/>
    </source>
</evidence>
<gene>
    <name evidence="2" type="ORF">GHO40_07085</name>
</gene>
<reference evidence="2 3" key="1">
    <citation type="submission" date="2019-10" db="EMBL/GenBank/DDBJ databases">
        <title>Evaluation of single-gene subtyping targets for Pseudomonas.</title>
        <authorList>
            <person name="Reichler S.J."/>
            <person name="Orsi R.H."/>
            <person name="Wiedmann M."/>
            <person name="Martin N.H."/>
            <person name="Murphy S.I."/>
        </authorList>
    </citation>
    <scope>NUCLEOTIDE SEQUENCE [LARGE SCALE GENOMIC DNA]</scope>
    <source>
        <strain evidence="2 3">FSL R10-3257</strain>
    </source>
</reference>
<evidence type="ECO:0000313" key="3">
    <source>
        <dbReference type="Proteomes" id="UP000441404"/>
    </source>
</evidence>
<sequence>MATAPIESLAKLLDLTPRRVQQLAKEGVIPKPATRGQYDIIPSVVAYIRHLRAVASGDGGDLLTEKTRLARAQAEKTEVEIARLKGVLVPAEEVERAWASMIAAARAKLLTLPVRATPLVLPLSEESAIERLLTDMVMEALSELAEAALDDDPDLANPGALAVAATPDDDGEPMG</sequence>